<dbReference type="Pfam" id="PF24840">
    <property type="entry name" value="NTF2_SigF"/>
    <property type="match status" value="1"/>
</dbReference>
<dbReference type="PANTHER" id="PTHR35393">
    <property type="entry name" value="CHROMOSOME 1, WHOLE GENOME SHOTGUN SEQUENCE"/>
    <property type="match status" value="1"/>
</dbReference>
<sequence length="255" mass="29376">MENPVREIRTVIELLTQSPPTLQASTIEKFFTPNASFSHPFCRTWSFNGSRWPILAIYRFYKILSPRVDLEVMSIAFDQDNLKLYLTISQIFSIFIIPFYLAPVTLTTVLTLTTDPNEYRGYKDFEKTGRQLQQHDDQPSEDTKFNDETTKYWISSQEDLYQTTEFVKFFLPFGIGVFAVFVWHVFATAGCVFGFLILSPVTWAEERFSLKKEVREALGHNVSEVTGNVVEHFTHEAEGLITGVAESVQERLKEA</sequence>
<dbReference type="HOGENOM" id="CLU_079426_0_1_1"/>
<dbReference type="EMBL" id="JPOX01000002">
    <property type="protein sequence ID" value="KFX52615.1"/>
    <property type="molecule type" value="Genomic_DNA"/>
</dbReference>
<comment type="caution">
    <text evidence="3">The sequence shown here is derived from an EMBL/GenBank/DDBJ whole genome shotgun (WGS) entry which is preliminary data.</text>
</comment>
<dbReference type="PANTHER" id="PTHR35393:SF1">
    <property type="entry name" value="SNOAL-LIKE DOMAIN-CONTAINING PROTEIN"/>
    <property type="match status" value="1"/>
</dbReference>
<feature type="transmembrane region" description="Helical" evidence="1">
    <location>
        <begin position="84"/>
        <end position="102"/>
    </location>
</feature>
<gene>
    <name evidence="3" type="ORF">GQ26_0020570</name>
</gene>
<keyword evidence="1" id="KW-0472">Membrane</keyword>
<keyword evidence="1" id="KW-0812">Transmembrane</keyword>
<dbReference type="InterPro" id="IPR057514">
    <property type="entry name" value="NTF2_SigF"/>
</dbReference>
<organism evidence="3">
    <name type="scientific">Talaromyces marneffei PM1</name>
    <dbReference type="NCBI Taxonomy" id="1077442"/>
    <lineage>
        <taxon>Eukaryota</taxon>
        <taxon>Fungi</taxon>
        <taxon>Dikarya</taxon>
        <taxon>Ascomycota</taxon>
        <taxon>Pezizomycotina</taxon>
        <taxon>Eurotiomycetes</taxon>
        <taxon>Eurotiomycetidae</taxon>
        <taxon>Eurotiales</taxon>
        <taxon>Trichocomaceae</taxon>
        <taxon>Talaromyces</taxon>
        <taxon>Talaromyces sect. Talaromyces</taxon>
    </lineage>
</organism>
<dbReference type="AlphaFoldDB" id="A0A093VK88"/>
<dbReference type="eggNOG" id="ENOG502S534">
    <property type="taxonomic scope" value="Eukaryota"/>
</dbReference>
<keyword evidence="1" id="KW-1133">Transmembrane helix</keyword>
<evidence type="ECO:0000256" key="1">
    <source>
        <dbReference type="SAM" id="Phobius"/>
    </source>
</evidence>
<evidence type="ECO:0000313" key="3">
    <source>
        <dbReference type="EMBL" id="KFX52615.1"/>
    </source>
</evidence>
<protein>
    <recommendedName>
        <fullName evidence="2">SigF-like NTF2-like domain-containing protein</fullName>
    </recommendedName>
</protein>
<accession>A0A093VK88</accession>
<feature type="transmembrane region" description="Helical" evidence="1">
    <location>
        <begin position="169"/>
        <end position="198"/>
    </location>
</feature>
<reference evidence="3" key="1">
    <citation type="journal article" date="2014" name="PLoS Genet.">
        <title>Signature Gene Expression Reveals Novel Clues to the Molecular Mechanisms of Dimorphic Transition in Penicillium marneffei.</title>
        <authorList>
            <person name="Yang E."/>
            <person name="Wang G."/>
            <person name="Cai J."/>
            <person name="Woo P.C."/>
            <person name="Lau S.K."/>
            <person name="Yuen K.-Y."/>
            <person name="Chow W.-N."/>
            <person name="Lin X."/>
        </authorList>
    </citation>
    <scope>NUCLEOTIDE SEQUENCE [LARGE SCALE GENOMIC DNA]</scope>
    <source>
        <strain evidence="3">PM1</strain>
    </source>
</reference>
<name>A0A093VK88_TALMA</name>
<evidence type="ECO:0000259" key="2">
    <source>
        <dbReference type="Pfam" id="PF24840"/>
    </source>
</evidence>
<feature type="domain" description="SigF-like NTF2-like" evidence="2">
    <location>
        <begin position="1"/>
        <end position="119"/>
    </location>
</feature>
<proteinExistence type="predicted"/>